<keyword evidence="7 10" id="KW-1133">Transmembrane helix</keyword>
<feature type="transmembrane region" description="Helical" evidence="10">
    <location>
        <begin position="39"/>
        <end position="58"/>
    </location>
</feature>
<feature type="transmembrane region" description="Helical" evidence="10">
    <location>
        <begin position="264"/>
        <end position="284"/>
    </location>
</feature>
<proteinExistence type="inferred from homology"/>
<evidence type="ECO:0000256" key="4">
    <source>
        <dbReference type="ARBA" id="ARBA00022475"/>
    </source>
</evidence>
<keyword evidence="5" id="KW-0406">Ion transport</keyword>
<evidence type="ECO:0000256" key="3">
    <source>
        <dbReference type="ARBA" id="ARBA00022448"/>
    </source>
</evidence>
<feature type="transmembrane region" description="Helical" evidence="10">
    <location>
        <begin position="176"/>
        <end position="194"/>
    </location>
</feature>
<dbReference type="PANTHER" id="PTHR30472">
    <property type="entry name" value="FERRIC ENTEROBACTIN TRANSPORT SYSTEM PERMEASE PROTEIN"/>
    <property type="match status" value="1"/>
</dbReference>
<feature type="transmembrane region" description="Helical" evidence="10">
    <location>
        <begin position="129"/>
        <end position="155"/>
    </location>
</feature>
<name>A0A9X2MKM0_9FIRM</name>
<reference evidence="11" key="1">
    <citation type="submission" date="2022-07" db="EMBL/GenBank/DDBJ databases">
        <title>Enhanced cultured diversity of the mouse gut microbiota enables custom-made synthetic communities.</title>
        <authorList>
            <person name="Afrizal A."/>
        </authorList>
    </citation>
    <scope>NUCLEOTIDE SEQUENCE</scope>
    <source>
        <strain evidence="11">DSM 29482</strain>
    </source>
</reference>
<evidence type="ECO:0000313" key="12">
    <source>
        <dbReference type="Proteomes" id="UP001142078"/>
    </source>
</evidence>
<comment type="subcellular location">
    <subcellularLocation>
        <location evidence="1">Cell membrane</location>
        <topology evidence="1">Multi-pass membrane protein</topology>
    </subcellularLocation>
</comment>
<feature type="transmembrane region" description="Helical" evidence="10">
    <location>
        <begin position="78"/>
        <end position="97"/>
    </location>
</feature>
<evidence type="ECO:0000256" key="1">
    <source>
        <dbReference type="ARBA" id="ARBA00004651"/>
    </source>
</evidence>
<dbReference type="InterPro" id="IPR000522">
    <property type="entry name" value="ABC_transptr_permease_BtuC"/>
</dbReference>
<accession>A0A9X2MKM0</accession>
<evidence type="ECO:0000256" key="7">
    <source>
        <dbReference type="ARBA" id="ARBA00022989"/>
    </source>
</evidence>
<feature type="transmembrane region" description="Helical" evidence="10">
    <location>
        <begin position="6"/>
        <end position="27"/>
    </location>
</feature>
<dbReference type="Proteomes" id="UP001142078">
    <property type="component" value="Unassembled WGS sequence"/>
</dbReference>
<keyword evidence="4" id="KW-1003">Cell membrane</keyword>
<dbReference type="CDD" id="cd06550">
    <property type="entry name" value="TM_ABC_iron-siderophores_like"/>
    <property type="match status" value="1"/>
</dbReference>
<keyword evidence="12" id="KW-1185">Reference proteome</keyword>
<keyword evidence="6 10" id="KW-0812">Transmembrane</keyword>
<evidence type="ECO:0000256" key="9">
    <source>
        <dbReference type="ARBA" id="ARBA00023136"/>
    </source>
</evidence>
<dbReference type="InterPro" id="IPR037294">
    <property type="entry name" value="ABC_BtuC-like"/>
</dbReference>
<sequence>MDNKRKISFFIIISTILILIFIFSGLNSNNKYYFLSKRIPKVIAIIITGVSIAFSSMVFQTITNNRILTPSILGLDSLYIFIQTFIIFVLGSGHIIVTNNNLNFILSGSLMIFFSALVYKFLFKKNQNDILFLLLAGLILGSLFQSLSSFMQMLIDPNEFLHVQDIMFASFNNINVKVLWISSLLVFILTIYTYKYTEILDVLSLGKEQSINLGINYDDIVKRMLIVVSLLISVSTALVGPITFLGLLVVNLAREFLSTFKHRYLMAVSGLISIVALLGGQLLVERVFNFSTPISVIINFIGGLYFIYLLIKENKI</sequence>
<evidence type="ECO:0000256" key="10">
    <source>
        <dbReference type="SAM" id="Phobius"/>
    </source>
</evidence>
<evidence type="ECO:0000256" key="2">
    <source>
        <dbReference type="ARBA" id="ARBA00007935"/>
    </source>
</evidence>
<dbReference type="AlphaFoldDB" id="A0A9X2MKM0"/>
<dbReference type="EMBL" id="JANJZL010000009">
    <property type="protein sequence ID" value="MCR2044877.1"/>
    <property type="molecule type" value="Genomic_DNA"/>
</dbReference>
<evidence type="ECO:0000256" key="6">
    <source>
        <dbReference type="ARBA" id="ARBA00022692"/>
    </source>
</evidence>
<organism evidence="11 12">
    <name type="scientific">Anaerosalibacter massiliensis</name>
    <dbReference type="NCBI Taxonomy" id="1347392"/>
    <lineage>
        <taxon>Bacteria</taxon>
        <taxon>Bacillati</taxon>
        <taxon>Bacillota</taxon>
        <taxon>Tissierellia</taxon>
        <taxon>Tissierellales</taxon>
        <taxon>Sporanaerobacteraceae</taxon>
        <taxon>Anaerosalibacter</taxon>
    </lineage>
</organism>
<comment type="similarity">
    <text evidence="2">Belongs to the binding-protein-dependent transport system permease family. FecCD subfamily.</text>
</comment>
<evidence type="ECO:0000256" key="8">
    <source>
        <dbReference type="ARBA" id="ARBA00023004"/>
    </source>
</evidence>
<keyword evidence="3" id="KW-0813">Transport</keyword>
<dbReference type="SUPFAM" id="SSF81345">
    <property type="entry name" value="ABC transporter involved in vitamin B12 uptake, BtuC"/>
    <property type="match status" value="1"/>
</dbReference>
<dbReference type="PANTHER" id="PTHR30472:SF19">
    <property type="entry name" value="PETROBACTIN IMPORT SYSTEM PERMEASE PROTEIN YCLO"/>
    <property type="match status" value="1"/>
</dbReference>
<dbReference type="GO" id="GO:0022857">
    <property type="term" value="F:transmembrane transporter activity"/>
    <property type="evidence" value="ECO:0007669"/>
    <property type="project" value="InterPro"/>
</dbReference>
<dbReference type="GO" id="GO:0005886">
    <property type="term" value="C:plasma membrane"/>
    <property type="evidence" value="ECO:0007669"/>
    <property type="project" value="UniProtKB-SubCell"/>
</dbReference>
<dbReference type="FunFam" id="1.10.3470.10:FF:000004">
    <property type="entry name" value="Iron compound ABC transporter, permease"/>
    <property type="match status" value="1"/>
</dbReference>
<dbReference type="Pfam" id="PF01032">
    <property type="entry name" value="FecCD"/>
    <property type="match status" value="1"/>
</dbReference>
<keyword evidence="8" id="KW-0408">Iron</keyword>
<protein>
    <submittedName>
        <fullName evidence="11">Iron chelate uptake ABC transporter family permease subunit</fullName>
    </submittedName>
</protein>
<keyword evidence="9 10" id="KW-0472">Membrane</keyword>
<gene>
    <name evidence="11" type="ORF">NSA23_12255</name>
</gene>
<comment type="caution">
    <text evidence="11">The sequence shown here is derived from an EMBL/GenBank/DDBJ whole genome shotgun (WGS) entry which is preliminary data.</text>
</comment>
<feature type="transmembrane region" description="Helical" evidence="10">
    <location>
        <begin position="290"/>
        <end position="311"/>
    </location>
</feature>
<feature type="transmembrane region" description="Helical" evidence="10">
    <location>
        <begin position="224"/>
        <end position="252"/>
    </location>
</feature>
<dbReference type="GO" id="GO:0033214">
    <property type="term" value="P:siderophore-iron import into cell"/>
    <property type="evidence" value="ECO:0007669"/>
    <property type="project" value="TreeGrafter"/>
</dbReference>
<evidence type="ECO:0000313" key="11">
    <source>
        <dbReference type="EMBL" id="MCR2044877.1"/>
    </source>
</evidence>
<evidence type="ECO:0000256" key="5">
    <source>
        <dbReference type="ARBA" id="ARBA00022496"/>
    </source>
</evidence>
<dbReference type="Gene3D" id="1.10.3470.10">
    <property type="entry name" value="ABC transporter involved in vitamin B12 uptake, BtuC"/>
    <property type="match status" value="1"/>
</dbReference>
<keyword evidence="5" id="KW-0410">Iron transport</keyword>
<dbReference type="RefSeq" id="WP_042678872.1">
    <property type="nucleotide sequence ID" value="NZ_CABKTM010000008.1"/>
</dbReference>
<dbReference type="OrthoDB" id="9796260at2"/>
<feature type="transmembrane region" description="Helical" evidence="10">
    <location>
        <begin position="104"/>
        <end position="123"/>
    </location>
</feature>